<dbReference type="STRING" id="869213.GCA_000517085_00825"/>
<feature type="binding site" evidence="4">
    <location>
        <position position="260"/>
    </location>
    <ligand>
        <name>substrate</name>
    </ligand>
</feature>
<dbReference type="SUPFAM" id="SSF48208">
    <property type="entry name" value="Six-hairpin glycosidases"/>
    <property type="match status" value="1"/>
</dbReference>
<evidence type="ECO:0000256" key="2">
    <source>
        <dbReference type="ARBA" id="ARBA00038358"/>
    </source>
</evidence>
<dbReference type="InterPro" id="IPR012341">
    <property type="entry name" value="6hp_glycosidase-like_sf"/>
</dbReference>
<feature type="binding site" evidence="4">
    <location>
        <position position="256"/>
    </location>
    <ligand>
        <name>substrate</name>
    </ligand>
</feature>
<sequence length="407" mass="46048">MNLYLIMKGTVVFCVFLVVLMGVVRCHTSSNNEVKVDSKKILESNIIKIKEVVRTVVSSDTFPRTISPGNKEWECVGVRDWCSGFWPGVLWYAYEASGDAALKKEAERFTASLKEIAYTPAMDHDIGFQMLPSYGNGYRLTGNVEYKKILLAAADTLATLFNPNVGSIHSWPFKPQYPHNTIIDNMMNLELLFWAAKNGGEQRLYDIAESHAEVTMKYIVRPDYSAYHLVSLDDKSGAFIEGKAHQGYADESMWARGQTWGIYGFAIAYRETKRKDFLVTSMKMCDRFLERLPEDGIPFWDFDDPAIPNTPKDVSAAAVAACGMLELSGLVMEKTDQQRYYNAALKLLSILSTDKYTCGDENQAILTHSVGHMPKNSEIDVPIIYADYYYMEALLRLKKIEQDKIVE</sequence>
<dbReference type="InterPro" id="IPR052369">
    <property type="entry name" value="UG_Glycosaminoglycan_Hydrolase"/>
</dbReference>
<evidence type="ECO:0000256" key="3">
    <source>
        <dbReference type="PIRSR" id="PIRSR610905-1"/>
    </source>
</evidence>
<dbReference type="PANTHER" id="PTHR36845">
    <property type="entry name" value="HYDROLASE, PUTATIVE (AFU_ORTHOLOGUE AFUA_7G05090)-RELATED"/>
    <property type="match status" value="1"/>
</dbReference>
<protein>
    <submittedName>
        <fullName evidence="5">Unsaturated glucuronyl hydrolase</fullName>
    </submittedName>
</protein>
<dbReference type="Pfam" id="PF07470">
    <property type="entry name" value="Glyco_hydro_88"/>
    <property type="match status" value="1"/>
</dbReference>
<feature type="active site" description="Nucleophile" evidence="3">
    <location>
        <position position="125"/>
    </location>
</feature>
<dbReference type="Proteomes" id="UP000019402">
    <property type="component" value="Unassembled WGS sequence"/>
</dbReference>
<reference evidence="5 6" key="1">
    <citation type="journal article" date="2014" name="Genome Announc.">
        <title>Draft Genome Sequence of Cytophaga fermentans JCM 21142T, a Facultative Anaerobe Isolated from Marine Mud.</title>
        <authorList>
            <person name="Starns D."/>
            <person name="Oshima K."/>
            <person name="Suda W."/>
            <person name="Iino T."/>
            <person name="Yuki M."/>
            <person name="Inoue J."/>
            <person name="Kitamura K."/>
            <person name="Iida T."/>
            <person name="Darby A."/>
            <person name="Hattori M."/>
            <person name="Ohkuma M."/>
        </authorList>
    </citation>
    <scope>NUCLEOTIDE SEQUENCE [LARGE SCALE GENOMIC DNA]</scope>
    <source>
        <strain evidence="5 6">JCM 21142</strain>
    </source>
</reference>
<evidence type="ECO:0000313" key="6">
    <source>
        <dbReference type="Proteomes" id="UP000019402"/>
    </source>
</evidence>
<dbReference type="Gene3D" id="1.50.10.10">
    <property type="match status" value="1"/>
</dbReference>
<evidence type="ECO:0000256" key="4">
    <source>
        <dbReference type="PIRSR" id="PIRSR610905-2"/>
    </source>
</evidence>
<dbReference type="PANTHER" id="PTHR36845:SF1">
    <property type="entry name" value="HYDROLASE, PUTATIVE (AFU_ORTHOLOGUE AFUA_7G05090)-RELATED"/>
    <property type="match status" value="1"/>
</dbReference>
<comment type="caution">
    <text evidence="5">The sequence shown here is derived from an EMBL/GenBank/DDBJ whole genome shotgun (WGS) entry which is preliminary data.</text>
</comment>
<dbReference type="eggNOG" id="COG1331">
    <property type="taxonomic scope" value="Bacteria"/>
</dbReference>
<accession>W7YCJ0</accession>
<keyword evidence="6" id="KW-1185">Reference proteome</keyword>
<gene>
    <name evidence="5" type="ORF">JCM21142_3799</name>
</gene>
<evidence type="ECO:0000256" key="1">
    <source>
        <dbReference type="ARBA" id="ARBA00022801"/>
    </source>
</evidence>
<dbReference type="GO" id="GO:0052757">
    <property type="term" value="F:chondroitin hydrolase activity"/>
    <property type="evidence" value="ECO:0007669"/>
    <property type="project" value="TreeGrafter"/>
</dbReference>
<organism evidence="5 6">
    <name type="scientific">Saccharicrinis fermentans DSM 9555 = JCM 21142</name>
    <dbReference type="NCBI Taxonomy" id="869213"/>
    <lineage>
        <taxon>Bacteria</taxon>
        <taxon>Pseudomonadati</taxon>
        <taxon>Bacteroidota</taxon>
        <taxon>Bacteroidia</taxon>
        <taxon>Marinilabiliales</taxon>
        <taxon>Marinilabiliaceae</taxon>
        <taxon>Saccharicrinis</taxon>
    </lineage>
</organism>
<dbReference type="InterPro" id="IPR008928">
    <property type="entry name" value="6-hairpin_glycosidase_sf"/>
</dbReference>
<dbReference type="AlphaFoldDB" id="W7YCJ0"/>
<proteinExistence type="inferred from homology"/>
<feature type="active site" description="Proton donor" evidence="3">
    <location>
        <position position="184"/>
    </location>
</feature>
<dbReference type="GO" id="GO:0000272">
    <property type="term" value="P:polysaccharide catabolic process"/>
    <property type="evidence" value="ECO:0007669"/>
    <property type="project" value="TreeGrafter"/>
</dbReference>
<evidence type="ECO:0000313" key="5">
    <source>
        <dbReference type="EMBL" id="GAF02171.1"/>
    </source>
</evidence>
<dbReference type="InterPro" id="IPR010905">
    <property type="entry name" value="Glyco_hydro_88"/>
</dbReference>
<name>W7YCJ0_9BACT</name>
<comment type="similarity">
    <text evidence="2">Belongs to the glycosyl hydrolase 88 family.</text>
</comment>
<feature type="binding site" evidence="4">
    <location>
        <position position="242"/>
    </location>
    <ligand>
        <name>substrate</name>
    </ligand>
</feature>
<dbReference type="EMBL" id="BAMD01000006">
    <property type="protein sequence ID" value="GAF02171.1"/>
    <property type="molecule type" value="Genomic_DNA"/>
</dbReference>
<feature type="binding site" evidence="4">
    <location>
        <position position="125"/>
    </location>
    <ligand>
        <name>substrate</name>
    </ligand>
</feature>
<keyword evidence="1 5" id="KW-0378">Hydrolase</keyword>
<feature type="binding site" evidence="4">
    <location>
        <position position="184"/>
    </location>
    <ligand>
        <name>substrate</name>
    </ligand>
</feature>